<reference evidence="18" key="2">
    <citation type="submission" date="2016-04" db="EMBL/GenBank/DDBJ databases">
        <title>Planomonospora sphaerica JCM9374 whole genome shotgun sequence.</title>
        <authorList>
            <person name="Suzuki T."/>
            <person name="Dohra H."/>
            <person name="Kodani S."/>
        </authorList>
    </citation>
    <scope>NUCLEOTIDE SEQUENCE [LARGE SCALE GENOMIC DNA]</scope>
    <source>
        <strain evidence="18">JCM 9374</strain>
    </source>
</reference>
<dbReference type="PROSITE" id="PS50893">
    <property type="entry name" value="ABC_TRANSPORTER_2"/>
    <property type="match status" value="1"/>
</dbReference>
<keyword evidence="10" id="KW-0921">Nickel transport</keyword>
<evidence type="ECO:0000256" key="9">
    <source>
        <dbReference type="ARBA" id="ARBA00023065"/>
    </source>
</evidence>
<evidence type="ECO:0000256" key="12">
    <source>
        <dbReference type="ARBA" id="ARBA00038669"/>
    </source>
</evidence>
<keyword evidence="7" id="KW-0067">ATP-binding</keyword>
<comment type="similarity">
    <text evidence="2">Belongs to the ABC transporter superfamily.</text>
</comment>
<evidence type="ECO:0000256" key="2">
    <source>
        <dbReference type="ARBA" id="ARBA00005417"/>
    </source>
</evidence>
<dbReference type="GO" id="GO:0015413">
    <property type="term" value="F:ABC-type nickel transporter activity"/>
    <property type="evidence" value="ECO:0007669"/>
    <property type="project" value="UniProtKB-EC"/>
</dbReference>
<evidence type="ECO:0000313" key="18">
    <source>
        <dbReference type="Proteomes" id="UP000077701"/>
    </source>
</evidence>
<dbReference type="PROSITE" id="PS00211">
    <property type="entry name" value="ABC_TRANSPORTER_1"/>
    <property type="match status" value="1"/>
</dbReference>
<keyword evidence="11" id="KW-0472">Membrane</keyword>
<keyword evidence="4" id="KW-1003">Cell membrane</keyword>
<dbReference type="SMART" id="SM00382">
    <property type="entry name" value="AAA"/>
    <property type="match status" value="1"/>
</dbReference>
<comment type="subunit">
    <text evidence="12">The complex is composed of two ATP-binding proteins (NikD and NikE), two transmembrane proteins (NikB and NikC) and a solute-binding protein (NikA).</text>
</comment>
<keyword evidence="5" id="KW-0533">Nickel</keyword>
<dbReference type="EMBL" id="BDCX01000015">
    <property type="protein sequence ID" value="GAT70021.1"/>
    <property type="molecule type" value="Genomic_DNA"/>
</dbReference>
<comment type="subcellular location">
    <subcellularLocation>
        <location evidence="1">Cell membrane</location>
        <topology evidence="1">Peripheral membrane protein</topology>
    </subcellularLocation>
</comment>
<dbReference type="PANTHER" id="PTHR43297">
    <property type="entry name" value="OLIGOPEPTIDE TRANSPORT ATP-BINDING PROTEIN APPD"/>
    <property type="match status" value="1"/>
</dbReference>
<evidence type="ECO:0000256" key="4">
    <source>
        <dbReference type="ARBA" id="ARBA00022475"/>
    </source>
</evidence>
<dbReference type="RefSeq" id="WP_068901859.1">
    <property type="nucleotide sequence ID" value="NZ_BDCX01000015.1"/>
</dbReference>
<evidence type="ECO:0000256" key="5">
    <source>
        <dbReference type="ARBA" id="ARBA00022596"/>
    </source>
</evidence>
<keyword evidence="18" id="KW-1185">Reference proteome</keyword>
<dbReference type="SUPFAM" id="SSF52540">
    <property type="entry name" value="P-loop containing nucleoside triphosphate hydrolases"/>
    <property type="match status" value="1"/>
</dbReference>
<dbReference type="InterPro" id="IPR027417">
    <property type="entry name" value="P-loop_NTPase"/>
</dbReference>
<evidence type="ECO:0000256" key="7">
    <source>
        <dbReference type="ARBA" id="ARBA00022840"/>
    </source>
</evidence>
<evidence type="ECO:0000256" key="14">
    <source>
        <dbReference type="ARBA" id="ARBA00044143"/>
    </source>
</evidence>
<dbReference type="InterPro" id="IPR003439">
    <property type="entry name" value="ABC_transporter-like_ATP-bd"/>
</dbReference>
<evidence type="ECO:0000256" key="6">
    <source>
        <dbReference type="ARBA" id="ARBA00022741"/>
    </source>
</evidence>
<evidence type="ECO:0000256" key="3">
    <source>
        <dbReference type="ARBA" id="ARBA00022448"/>
    </source>
</evidence>
<keyword evidence="3" id="KW-0813">Transport</keyword>
<organism evidence="17 18">
    <name type="scientific">Planomonospora sphaerica</name>
    <dbReference type="NCBI Taxonomy" id="161355"/>
    <lineage>
        <taxon>Bacteria</taxon>
        <taxon>Bacillati</taxon>
        <taxon>Actinomycetota</taxon>
        <taxon>Actinomycetes</taxon>
        <taxon>Streptosporangiales</taxon>
        <taxon>Streptosporangiaceae</taxon>
        <taxon>Planomonospora</taxon>
    </lineage>
</organism>
<dbReference type="STRING" id="161355.PS9374_05701"/>
<evidence type="ECO:0000313" key="17">
    <source>
        <dbReference type="EMBL" id="GAT70021.1"/>
    </source>
</evidence>
<sequence>MNTPILTVSDLGVGFVQYAGGLRTRTVPGITGLDLEVREGEILAVLGASGSGKTLLAQAILGILPHNAHVTGEIRYRGERLTAARRRRTLGREISYIPQSVTNLDPLMPVGGQVRIGLDPKTAEQEQRRLFARYGLADEAARLYPFELSGGMLRRVLFATGVRDTVRLVIADEPTPGLHSEAVAEVLRHLRELAADGAAVLLITHDILSAVTVAERVAVMNGGRLVTVESASAFTGEGDGLGHPFARELWRALPQNRFSAGGVEWRW</sequence>
<protein>
    <recommendedName>
        <fullName evidence="14">Nickel import system ATP-binding protein NikD</fullName>
        <ecNumber evidence="13">7.2.2.11</ecNumber>
    </recommendedName>
</protein>
<dbReference type="GO" id="GO:0005524">
    <property type="term" value="F:ATP binding"/>
    <property type="evidence" value="ECO:0007669"/>
    <property type="project" value="UniProtKB-KW"/>
</dbReference>
<dbReference type="InterPro" id="IPR003593">
    <property type="entry name" value="AAA+_ATPase"/>
</dbReference>
<dbReference type="Proteomes" id="UP000077701">
    <property type="component" value="Unassembled WGS sequence"/>
</dbReference>
<evidence type="ECO:0000256" key="1">
    <source>
        <dbReference type="ARBA" id="ARBA00004202"/>
    </source>
</evidence>
<evidence type="ECO:0000256" key="15">
    <source>
        <dbReference type="ARBA" id="ARBA00048610"/>
    </source>
</evidence>
<dbReference type="InterPro" id="IPR050388">
    <property type="entry name" value="ABC_Ni/Peptide_Import"/>
</dbReference>
<proteinExistence type="inferred from homology"/>
<feature type="domain" description="ABC transporter" evidence="16">
    <location>
        <begin position="6"/>
        <end position="247"/>
    </location>
</feature>
<dbReference type="Gene3D" id="3.40.50.300">
    <property type="entry name" value="P-loop containing nucleotide triphosphate hydrolases"/>
    <property type="match status" value="1"/>
</dbReference>
<evidence type="ECO:0000256" key="10">
    <source>
        <dbReference type="ARBA" id="ARBA00023112"/>
    </source>
</evidence>
<comment type="catalytic activity">
    <reaction evidence="15">
        <text>Ni(2+)(out) + ATP + H2O = Ni(2+)(in) + ADP + phosphate + H(+)</text>
        <dbReference type="Rhea" id="RHEA:15557"/>
        <dbReference type="ChEBI" id="CHEBI:15377"/>
        <dbReference type="ChEBI" id="CHEBI:15378"/>
        <dbReference type="ChEBI" id="CHEBI:30616"/>
        <dbReference type="ChEBI" id="CHEBI:43474"/>
        <dbReference type="ChEBI" id="CHEBI:49786"/>
        <dbReference type="ChEBI" id="CHEBI:456216"/>
        <dbReference type="EC" id="7.2.2.11"/>
    </reaction>
    <physiologicalReaction direction="left-to-right" evidence="15">
        <dbReference type="Rhea" id="RHEA:15558"/>
    </physiologicalReaction>
</comment>
<dbReference type="GO" id="GO:0016887">
    <property type="term" value="F:ATP hydrolysis activity"/>
    <property type="evidence" value="ECO:0007669"/>
    <property type="project" value="InterPro"/>
</dbReference>
<gene>
    <name evidence="17" type="ORF">PS9374_05701</name>
</gene>
<dbReference type="GO" id="GO:0005886">
    <property type="term" value="C:plasma membrane"/>
    <property type="evidence" value="ECO:0007669"/>
    <property type="project" value="UniProtKB-SubCell"/>
</dbReference>
<comment type="caution">
    <text evidence="17">The sequence shown here is derived from an EMBL/GenBank/DDBJ whole genome shotgun (WGS) entry which is preliminary data.</text>
</comment>
<dbReference type="PANTHER" id="PTHR43297:SF13">
    <property type="entry name" value="NICKEL ABC TRANSPORTER, ATP-BINDING PROTEIN"/>
    <property type="match status" value="1"/>
</dbReference>
<evidence type="ECO:0000256" key="8">
    <source>
        <dbReference type="ARBA" id="ARBA00022967"/>
    </source>
</evidence>
<accession>A0A171DM64</accession>
<evidence type="ECO:0000256" key="11">
    <source>
        <dbReference type="ARBA" id="ARBA00023136"/>
    </source>
</evidence>
<reference evidence="17 18" key="1">
    <citation type="journal article" date="2016" name="Genome Announc.">
        <title>Draft Genome Sequence of Planomonospora sphaerica JCM9374, a Rare Actinomycete.</title>
        <authorList>
            <person name="Dohra H."/>
            <person name="Suzuki T."/>
            <person name="Inoue Y."/>
            <person name="Kodani S."/>
        </authorList>
    </citation>
    <scope>NUCLEOTIDE SEQUENCE [LARGE SCALE GENOMIC DNA]</scope>
    <source>
        <strain evidence="17 18">JCM 9374</strain>
    </source>
</reference>
<evidence type="ECO:0000259" key="16">
    <source>
        <dbReference type="PROSITE" id="PS50893"/>
    </source>
</evidence>
<keyword evidence="9" id="KW-0406">Ion transport</keyword>
<dbReference type="EC" id="7.2.2.11" evidence="13"/>
<evidence type="ECO:0000256" key="13">
    <source>
        <dbReference type="ARBA" id="ARBA00039098"/>
    </source>
</evidence>
<dbReference type="InterPro" id="IPR017871">
    <property type="entry name" value="ABC_transporter-like_CS"/>
</dbReference>
<dbReference type="Pfam" id="PF00005">
    <property type="entry name" value="ABC_tran"/>
    <property type="match status" value="1"/>
</dbReference>
<dbReference type="OrthoDB" id="8036461at2"/>
<keyword evidence="8" id="KW-1278">Translocase</keyword>
<keyword evidence="6" id="KW-0547">Nucleotide-binding</keyword>
<name>A0A171DM64_9ACTN</name>
<dbReference type="AlphaFoldDB" id="A0A171DM64"/>